<sequence length="806" mass="93100">MPLFVTMLKVSTLFFLLICIPAMGQEYKVSGHVKQTDGTEVAFANILLYKVSDTSFFKGAASDEKGFFSFDNIIHNQYLIRASYIGNHSPYTMVEVNSDLDIGPLYIDNKGQELNEVVVVSQKPSLEQKVDRLVFNIENTALSDSDLWDVLKSTPTVFVMNDEITVKGERGVQIMINDKKVNLPPEDILNLLSGTSAKGVESIEVITTPPAKYDAEGGTLINIKMKKNLVAGYNGSVYNRYSQGVFPRQMLGTNHYFKGKKLELSVNYSFTQNKILTNYTDITNFIEEGEITDTWTSDLEVIYRSKKHNTSAFLDYAINDNNNLSFSALATLTPSYLSRDFSDTKIQDANGSNTSGFLTLNDAKFESINAAFYLDYKHKFNDQGSNLAVNLHYTHYDYDKDQELETDFYDSNRVIVGENNFNTFNHQHTHLYSVQSDFVSPLGESANFETGIKYALIDSESYITQEGFDREQEGIEPTEDGLFLYDEGILASYASVDAKWNKWSLKSGLRAEYTETKGDYSHTEEKIKNHYLEFFPTLFLQFNPNRKHRFGFNYKRSIIRPSYSKINPIQVFQSNSSVVEGNVNLKPSFKNSVIFSYSYNKDYTFELFYRYHRDIMRLLTFQDNESKLLRFITNNVDRELAYGLDFIYRKDVTRFWDTYFLSSYFYGAERFTDIQSQNKIDQGLWTLLLQFSNNLTFLEDRSLTANIDFSYVSPVITGNSRQEFYNEWGITLKKNVWGKKGTVTMGVTDVFRQFKLRNTRKYDNQFNISIYKPDARIFSLGFRYNFGNMKIRDNYKSKDTDERDRL</sequence>
<dbReference type="SUPFAM" id="SSF49464">
    <property type="entry name" value="Carboxypeptidase regulatory domain-like"/>
    <property type="match status" value="1"/>
</dbReference>
<proteinExistence type="predicted"/>
<evidence type="ECO:0000259" key="4">
    <source>
        <dbReference type="Pfam" id="PF14905"/>
    </source>
</evidence>
<dbReference type="OrthoDB" id="8764943at2"/>
<keyword evidence="2" id="KW-0472">Membrane</keyword>
<dbReference type="Proteomes" id="UP000184406">
    <property type="component" value="Unassembled WGS sequence"/>
</dbReference>
<dbReference type="Gene3D" id="2.40.170.20">
    <property type="entry name" value="TonB-dependent receptor, beta-barrel domain"/>
    <property type="match status" value="1"/>
</dbReference>
<evidence type="ECO:0000256" key="3">
    <source>
        <dbReference type="ARBA" id="ARBA00023237"/>
    </source>
</evidence>
<dbReference type="GO" id="GO:0004180">
    <property type="term" value="F:carboxypeptidase activity"/>
    <property type="evidence" value="ECO:0007669"/>
    <property type="project" value="UniProtKB-KW"/>
</dbReference>
<dbReference type="InterPro" id="IPR036942">
    <property type="entry name" value="Beta-barrel_TonB_sf"/>
</dbReference>
<dbReference type="Pfam" id="PF13715">
    <property type="entry name" value="CarbopepD_reg_2"/>
    <property type="match status" value="1"/>
</dbReference>
<keyword evidence="5" id="KW-0378">Hydrolase</keyword>
<evidence type="ECO:0000313" key="5">
    <source>
        <dbReference type="EMBL" id="SHE52571.1"/>
    </source>
</evidence>
<dbReference type="InterPro" id="IPR041700">
    <property type="entry name" value="OMP_b-brl_3"/>
</dbReference>
<evidence type="ECO:0000313" key="6">
    <source>
        <dbReference type="Proteomes" id="UP000184406"/>
    </source>
</evidence>
<organism evidence="5 6">
    <name type="scientific">Arenibacter palladensis</name>
    <dbReference type="NCBI Taxonomy" id="237373"/>
    <lineage>
        <taxon>Bacteria</taxon>
        <taxon>Pseudomonadati</taxon>
        <taxon>Bacteroidota</taxon>
        <taxon>Flavobacteriia</taxon>
        <taxon>Flavobacteriales</taxon>
        <taxon>Flavobacteriaceae</taxon>
        <taxon>Arenibacter</taxon>
    </lineage>
</organism>
<dbReference type="Pfam" id="PF14905">
    <property type="entry name" value="OMP_b-brl_3"/>
    <property type="match status" value="1"/>
</dbReference>
<keyword evidence="5" id="KW-0121">Carboxypeptidase</keyword>
<dbReference type="SUPFAM" id="SSF56935">
    <property type="entry name" value="Porins"/>
    <property type="match status" value="1"/>
</dbReference>
<name>A0A1M4U6V9_9FLAO</name>
<dbReference type="PANTHER" id="PTHR40980">
    <property type="entry name" value="PLUG DOMAIN-CONTAINING PROTEIN"/>
    <property type="match status" value="1"/>
</dbReference>
<protein>
    <submittedName>
        <fullName evidence="5">Carboxypeptidase regulatory-like domain-containing protein</fullName>
    </submittedName>
</protein>
<keyword evidence="6" id="KW-1185">Reference proteome</keyword>
<dbReference type="PANTHER" id="PTHR40980:SF4">
    <property type="entry name" value="TONB-DEPENDENT RECEPTOR-LIKE BETA-BARREL DOMAIN-CONTAINING PROTEIN"/>
    <property type="match status" value="1"/>
</dbReference>
<keyword evidence="5" id="KW-0645">Protease</keyword>
<accession>A0A1M4U6V9</accession>
<feature type="domain" description="Outer membrane protein beta-barrel" evidence="4">
    <location>
        <begin position="378"/>
        <end position="784"/>
    </location>
</feature>
<dbReference type="EMBL" id="FQUX01000001">
    <property type="protein sequence ID" value="SHE52571.1"/>
    <property type="molecule type" value="Genomic_DNA"/>
</dbReference>
<evidence type="ECO:0000256" key="2">
    <source>
        <dbReference type="ARBA" id="ARBA00023136"/>
    </source>
</evidence>
<dbReference type="InterPro" id="IPR008969">
    <property type="entry name" value="CarboxyPept-like_regulatory"/>
</dbReference>
<dbReference type="AlphaFoldDB" id="A0A1M4U6V9"/>
<reference evidence="6" key="1">
    <citation type="submission" date="2016-11" db="EMBL/GenBank/DDBJ databases">
        <authorList>
            <person name="Varghese N."/>
            <person name="Submissions S."/>
        </authorList>
    </citation>
    <scope>NUCLEOTIDE SEQUENCE [LARGE SCALE GENOMIC DNA]</scope>
    <source>
        <strain evidence="6">DSM 17539</strain>
    </source>
</reference>
<evidence type="ECO:0000256" key="1">
    <source>
        <dbReference type="ARBA" id="ARBA00004442"/>
    </source>
</evidence>
<keyword evidence="3" id="KW-0998">Cell outer membrane</keyword>
<comment type="subcellular location">
    <subcellularLocation>
        <location evidence="1">Cell outer membrane</location>
    </subcellularLocation>
</comment>
<dbReference type="GO" id="GO:0009279">
    <property type="term" value="C:cell outer membrane"/>
    <property type="evidence" value="ECO:0007669"/>
    <property type="project" value="UniProtKB-SubCell"/>
</dbReference>
<gene>
    <name evidence="5" type="ORF">SAMN03080594_101516</name>
</gene>